<evidence type="ECO:0000313" key="3">
    <source>
        <dbReference type="EMBL" id="GAA0260491.1"/>
    </source>
</evidence>
<comment type="caution">
    <text evidence="3">The sequence shown here is derived from an EMBL/GenBank/DDBJ whole genome shotgun (WGS) entry which is preliminary data.</text>
</comment>
<accession>A0ABN0USX4</accession>
<evidence type="ECO:0000313" key="4">
    <source>
        <dbReference type="Proteomes" id="UP001500416"/>
    </source>
</evidence>
<feature type="chain" id="PRO_5046058768" evidence="2">
    <location>
        <begin position="21"/>
        <end position="188"/>
    </location>
</feature>
<dbReference type="RefSeq" id="WP_343939492.1">
    <property type="nucleotide sequence ID" value="NZ_BAAABU010000030.1"/>
</dbReference>
<name>A0ABN0USX4_9PSEU</name>
<evidence type="ECO:0000256" key="1">
    <source>
        <dbReference type="SAM" id="MobiDB-lite"/>
    </source>
</evidence>
<feature type="region of interest" description="Disordered" evidence="1">
    <location>
        <begin position="20"/>
        <end position="41"/>
    </location>
</feature>
<dbReference type="PROSITE" id="PS51257">
    <property type="entry name" value="PROKAR_LIPOPROTEIN"/>
    <property type="match status" value="1"/>
</dbReference>
<evidence type="ECO:0000256" key="2">
    <source>
        <dbReference type="SAM" id="SignalP"/>
    </source>
</evidence>
<gene>
    <name evidence="3" type="ORF">GCM10010492_71860</name>
</gene>
<dbReference type="Proteomes" id="UP001500416">
    <property type="component" value="Unassembled WGS sequence"/>
</dbReference>
<organism evidence="3 4">
    <name type="scientific">Saccharothrix mutabilis subsp. mutabilis</name>
    <dbReference type="NCBI Taxonomy" id="66855"/>
    <lineage>
        <taxon>Bacteria</taxon>
        <taxon>Bacillati</taxon>
        <taxon>Actinomycetota</taxon>
        <taxon>Actinomycetes</taxon>
        <taxon>Pseudonocardiales</taxon>
        <taxon>Pseudonocardiaceae</taxon>
        <taxon>Saccharothrix</taxon>
    </lineage>
</organism>
<sequence length="188" mass="19684">MIRVVPAVLLAVALGGCAGAQPGTPPPASRSTTSAAPDMRDNDPALQAAAQALEPLLRSKFRGTFSGLAVDSAEGAIVVHRVPDKALDEAARAAAPDVRLKFVDAVYPLSQMEDVVERLNADADQWKAQGVQLTTWGPAPDGSGVNVTTVAGEVDRAKLVERYGDIIRVTRADFPVPVPKSIPATPTR</sequence>
<feature type="signal peptide" evidence="2">
    <location>
        <begin position="1"/>
        <end position="20"/>
    </location>
</feature>
<dbReference type="EMBL" id="BAAABU010000030">
    <property type="protein sequence ID" value="GAA0260491.1"/>
    <property type="molecule type" value="Genomic_DNA"/>
</dbReference>
<keyword evidence="4" id="KW-1185">Reference proteome</keyword>
<reference evidence="3 4" key="1">
    <citation type="journal article" date="2019" name="Int. J. Syst. Evol. Microbiol.">
        <title>The Global Catalogue of Microorganisms (GCM) 10K type strain sequencing project: providing services to taxonomists for standard genome sequencing and annotation.</title>
        <authorList>
            <consortium name="The Broad Institute Genomics Platform"/>
            <consortium name="The Broad Institute Genome Sequencing Center for Infectious Disease"/>
            <person name="Wu L."/>
            <person name="Ma J."/>
        </authorList>
    </citation>
    <scope>NUCLEOTIDE SEQUENCE [LARGE SCALE GENOMIC DNA]</scope>
    <source>
        <strain evidence="3 4">JCM 3380</strain>
    </source>
</reference>
<proteinExistence type="predicted"/>
<protein>
    <submittedName>
        <fullName evidence="3">Uncharacterized protein</fullName>
    </submittedName>
</protein>
<keyword evidence="2" id="KW-0732">Signal</keyword>